<dbReference type="GO" id="GO:0006355">
    <property type="term" value="P:regulation of DNA-templated transcription"/>
    <property type="evidence" value="ECO:0007669"/>
    <property type="project" value="InterPro"/>
</dbReference>
<dbReference type="InterPro" id="IPR016032">
    <property type="entry name" value="Sig_transdc_resp-reg_C-effctor"/>
</dbReference>
<reference evidence="5 6" key="1">
    <citation type="submission" date="2019-11" db="EMBL/GenBank/DDBJ databases">
        <title>Draft genome of Amycolatopsis RM579.</title>
        <authorList>
            <person name="Duangmal K."/>
            <person name="Mingma R."/>
        </authorList>
    </citation>
    <scope>NUCLEOTIDE SEQUENCE [LARGE SCALE GENOMIC DNA]</scope>
    <source>
        <strain evidence="5 6">RM579</strain>
    </source>
</reference>
<keyword evidence="6" id="KW-1185">Reference proteome</keyword>
<dbReference type="InterPro" id="IPR000792">
    <property type="entry name" value="Tscrpt_reg_LuxR_C"/>
</dbReference>
<accession>A0A6N7YS10</accession>
<protein>
    <submittedName>
        <fullName evidence="5">DNA-binding response regulator</fullName>
    </submittedName>
</protein>
<evidence type="ECO:0000256" key="2">
    <source>
        <dbReference type="ARBA" id="ARBA00023125"/>
    </source>
</evidence>
<dbReference type="Pfam" id="PF00196">
    <property type="entry name" value="GerE"/>
    <property type="match status" value="1"/>
</dbReference>
<name>A0A6N7YS10_9PSEU</name>
<dbReference type="CDD" id="cd06170">
    <property type="entry name" value="LuxR_C_like"/>
    <property type="match status" value="1"/>
</dbReference>
<keyword evidence="3" id="KW-0804">Transcription</keyword>
<dbReference type="PANTHER" id="PTHR44688:SF16">
    <property type="entry name" value="DNA-BINDING TRANSCRIPTIONAL ACTIVATOR DEVR_DOSR"/>
    <property type="match status" value="1"/>
</dbReference>
<dbReference type="EMBL" id="WMBA01000026">
    <property type="protein sequence ID" value="MTD55815.1"/>
    <property type="molecule type" value="Genomic_DNA"/>
</dbReference>
<comment type="caution">
    <text evidence="5">The sequence shown here is derived from an EMBL/GenBank/DDBJ whole genome shotgun (WGS) entry which is preliminary data.</text>
</comment>
<organism evidence="5 6">
    <name type="scientific">Amycolatopsis pithecellobii</name>
    <dbReference type="NCBI Taxonomy" id="664692"/>
    <lineage>
        <taxon>Bacteria</taxon>
        <taxon>Bacillati</taxon>
        <taxon>Actinomycetota</taxon>
        <taxon>Actinomycetes</taxon>
        <taxon>Pseudonocardiales</taxon>
        <taxon>Pseudonocardiaceae</taxon>
        <taxon>Amycolatopsis</taxon>
    </lineage>
</organism>
<dbReference type="Proteomes" id="UP000440096">
    <property type="component" value="Unassembled WGS sequence"/>
</dbReference>
<dbReference type="PROSITE" id="PS50043">
    <property type="entry name" value="HTH_LUXR_2"/>
    <property type="match status" value="1"/>
</dbReference>
<dbReference type="PANTHER" id="PTHR44688">
    <property type="entry name" value="DNA-BINDING TRANSCRIPTIONAL ACTIVATOR DEVR_DOSR"/>
    <property type="match status" value="1"/>
</dbReference>
<dbReference type="AlphaFoldDB" id="A0A6N7YS10"/>
<dbReference type="PROSITE" id="PS00622">
    <property type="entry name" value="HTH_LUXR_1"/>
    <property type="match status" value="1"/>
</dbReference>
<evidence type="ECO:0000259" key="4">
    <source>
        <dbReference type="PROSITE" id="PS50043"/>
    </source>
</evidence>
<evidence type="ECO:0000256" key="1">
    <source>
        <dbReference type="ARBA" id="ARBA00023015"/>
    </source>
</evidence>
<evidence type="ECO:0000313" key="5">
    <source>
        <dbReference type="EMBL" id="MTD55815.1"/>
    </source>
</evidence>
<dbReference type="GO" id="GO:0003677">
    <property type="term" value="F:DNA binding"/>
    <property type="evidence" value="ECO:0007669"/>
    <property type="project" value="UniProtKB-KW"/>
</dbReference>
<proteinExistence type="predicted"/>
<keyword evidence="2 5" id="KW-0238">DNA-binding</keyword>
<evidence type="ECO:0000256" key="3">
    <source>
        <dbReference type="ARBA" id="ARBA00023163"/>
    </source>
</evidence>
<dbReference type="OrthoDB" id="4309410at2"/>
<gene>
    <name evidence="5" type="ORF">GKO32_17805</name>
</gene>
<dbReference type="RefSeq" id="WP_154758009.1">
    <property type="nucleotide sequence ID" value="NZ_WMBA01000026.1"/>
</dbReference>
<sequence>MKRVRVAVRTDDPITTAGLVNYVQSRPGLTVAGDLASGQADVVVAAFDRLSTNAVATLRELAEYERPIVLVINEIKEVELFTAVECRVVAIVPRAATTNERLATSIQAAAAEGADIPPDLLGRLLEQAEWLHREVLAPNGLTASSLSEREISVLRLIADGLDTGQIARNLSYSERTVKNVISALTSRLHLRNRSHAVAYAMRAGVI</sequence>
<dbReference type="SUPFAM" id="SSF46894">
    <property type="entry name" value="C-terminal effector domain of the bipartite response regulators"/>
    <property type="match status" value="1"/>
</dbReference>
<dbReference type="PRINTS" id="PR00038">
    <property type="entry name" value="HTHLUXR"/>
</dbReference>
<evidence type="ECO:0000313" key="6">
    <source>
        <dbReference type="Proteomes" id="UP000440096"/>
    </source>
</evidence>
<keyword evidence="1" id="KW-0805">Transcription regulation</keyword>
<dbReference type="Gene3D" id="3.40.50.2300">
    <property type="match status" value="1"/>
</dbReference>
<dbReference type="SMART" id="SM00421">
    <property type="entry name" value="HTH_LUXR"/>
    <property type="match status" value="1"/>
</dbReference>
<feature type="domain" description="HTH luxR-type" evidence="4">
    <location>
        <begin position="139"/>
        <end position="204"/>
    </location>
</feature>